<dbReference type="KEGG" id="metu:GNH96_07610"/>
<name>A0A858Q7R5_9GAMM</name>
<dbReference type="AlphaFoldDB" id="A0A858Q7R5"/>
<reference evidence="3" key="1">
    <citation type="submission" date="2019-12" db="EMBL/GenBank/DDBJ databases">
        <authorList>
            <person name="Awala S.I."/>
            <person name="Rhee S.K."/>
        </authorList>
    </citation>
    <scope>NUCLEOTIDE SEQUENCE [LARGE SCALE GENOMIC DNA]</scope>
    <source>
        <strain evidence="3">IM1</strain>
    </source>
</reference>
<dbReference type="EMBL" id="CP046565">
    <property type="protein sequence ID" value="QJD29851.1"/>
    <property type="molecule type" value="Genomic_DNA"/>
</dbReference>
<gene>
    <name evidence="2" type="ORF">GNH96_07610</name>
</gene>
<evidence type="ECO:0000313" key="3">
    <source>
        <dbReference type="Proteomes" id="UP000503004"/>
    </source>
</evidence>
<sequence>MKRFSTLTGIALLAGLSAGTAVADVYLKDASEIVGTWQLETVSSSLKGPRIEENRTWEFRADGIIVTSGYNRHLKMNDVHEWKYQIVDGKISADDPGRPGKTIDYAVQEKTADSMILKGGIEGFYFFKKR</sequence>
<feature type="signal peptide" evidence="1">
    <location>
        <begin position="1"/>
        <end position="23"/>
    </location>
</feature>
<dbReference type="RefSeq" id="WP_169603132.1">
    <property type="nucleotide sequence ID" value="NZ_CP046565.1"/>
</dbReference>
<keyword evidence="3" id="KW-1185">Reference proteome</keyword>
<evidence type="ECO:0000313" key="2">
    <source>
        <dbReference type="EMBL" id="QJD29851.1"/>
    </source>
</evidence>
<organism evidence="2 3">
    <name type="scientific">Methylococcus geothermalis</name>
    <dbReference type="NCBI Taxonomy" id="2681310"/>
    <lineage>
        <taxon>Bacteria</taxon>
        <taxon>Pseudomonadati</taxon>
        <taxon>Pseudomonadota</taxon>
        <taxon>Gammaproteobacteria</taxon>
        <taxon>Methylococcales</taxon>
        <taxon>Methylococcaceae</taxon>
        <taxon>Methylococcus</taxon>
    </lineage>
</organism>
<protein>
    <recommendedName>
        <fullName evidence="4">Lipocalin-like domain-containing protein</fullName>
    </recommendedName>
</protein>
<evidence type="ECO:0000256" key="1">
    <source>
        <dbReference type="SAM" id="SignalP"/>
    </source>
</evidence>
<accession>A0A858Q7R5</accession>
<evidence type="ECO:0008006" key="4">
    <source>
        <dbReference type="Google" id="ProtNLM"/>
    </source>
</evidence>
<keyword evidence="1" id="KW-0732">Signal</keyword>
<feature type="chain" id="PRO_5032948677" description="Lipocalin-like domain-containing protein" evidence="1">
    <location>
        <begin position="24"/>
        <end position="130"/>
    </location>
</feature>
<proteinExistence type="predicted"/>
<dbReference type="Proteomes" id="UP000503004">
    <property type="component" value="Chromosome"/>
</dbReference>